<dbReference type="Pfam" id="PF00590">
    <property type="entry name" value="TP_methylase"/>
    <property type="match status" value="1"/>
</dbReference>
<comment type="pathway">
    <text evidence="1">Cofactor biosynthesis; adenosylcobalamin biosynthesis.</text>
</comment>
<keyword evidence="3" id="KW-0489">Methyltransferase</keyword>
<gene>
    <name evidence="7" type="ORF">DFJ67_4283</name>
</gene>
<dbReference type="InterPro" id="IPR012797">
    <property type="entry name" value="CobF"/>
</dbReference>
<dbReference type="GO" id="GO:0009236">
    <property type="term" value="P:cobalamin biosynthetic process"/>
    <property type="evidence" value="ECO:0007669"/>
    <property type="project" value="UniProtKB-KW"/>
</dbReference>
<dbReference type="InterPro" id="IPR014776">
    <property type="entry name" value="4pyrrole_Mease_sub2"/>
</dbReference>
<evidence type="ECO:0000256" key="1">
    <source>
        <dbReference type="ARBA" id="ARBA00004953"/>
    </source>
</evidence>
<evidence type="ECO:0000256" key="4">
    <source>
        <dbReference type="ARBA" id="ARBA00022679"/>
    </source>
</evidence>
<dbReference type="Gene3D" id="3.40.1010.10">
    <property type="entry name" value="Cobalt-precorrin-4 Transmethylase, Domain 1"/>
    <property type="match status" value="1"/>
</dbReference>
<feature type="domain" description="Tetrapyrrole methylase" evidence="6">
    <location>
        <begin position="4"/>
        <end position="218"/>
    </location>
</feature>
<dbReference type="InterPro" id="IPR014777">
    <property type="entry name" value="4pyrrole_Mease_sub1"/>
</dbReference>
<dbReference type="PIRSF" id="PIRSF036525">
    <property type="entry name" value="CobF"/>
    <property type="match status" value="1"/>
</dbReference>
<evidence type="ECO:0000313" key="7">
    <source>
        <dbReference type="EMBL" id="REF98269.1"/>
    </source>
</evidence>
<reference evidence="7 8" key="1">
    <citation type="submission" date="2018-08" db="EMBL/GenBank/DDBJ databases">
        <title>Sequencing the genomes of 1000 actinobacteria strains.</title>
        <authorList>
            <person name="Klenk H.-P."/>
        </authorList>
    </citation>
    <scope>NUCLEOTIDE SEQUENCE [LARGE SCALE GENOMIC DNA]</scope>
    <source>
        <strain evidence="7 8">DSM 44099</strain>
    </source>
</reference>
<evidence type="ECO:0000256" key="2">
    <source>
        <dbReference type="ARBA" id="ARBA00022573"/>
    </source>
</evidence>
<evidence type="ECO:0000256" key="3">
    <source>
        <dbReference type="ARBA" id="ARBA00022603"/>
    </source>
</evidence>
<dbReference type="GO" id="GO:0043819">
    <property type="term" value="F:precorrin-6A synthase (deacetylating) activity"/>
    <property type="evidence" value="ECO:0007669"/>
    <property type="project" value="InterPro"/>
</dbReference>
<dbReference type="Proteomes" id="UP000256913">
    <property type="component" value="Unassembled WGS sequence"/>
</dbReference>
<dbReference type="CDD" id="cd11643">
    <property type="entry name" value="Precorrin-6A-synthase"/>
    <property type="match status" value="1"/>
</dbReference>
<organism evidence="7 8">
    <name type="scientific">Asanoa ferruginea</name>
    <dbReference type="NCBI Taxonomy" id="53367"/>
    <lineage>
        <taxon>Bacteria</taxon>
        <taxon>Bacillati</taxon>
        <taxon>Actinomycetota</taxon>
        <taxon>Actinomycetes</taxon>
        <taxon>Micromonosporales</taxon>
        <taxon>Micromonosporaceae</taxon>
        <taxon>Asanoa</taxon>
    </lineage>
</organism>
<dbReference type="PANTHER" id="PTHR43467">
    <property type="entry name" value="COBALT-PRECORRIN-2 C(20)-METHYLTRANSFERASE"/>
    <property type="match status" value="1"/>
</dbReference>
<dbReference type="InterPro" id="IPR035996">
    <property type="entry name" value="4pyrrol_Methylase_sf"/>
</dbReference>
<dbReference type="NCBIfam" id="TIGR02434">
    <property type="entry name" value="CobF"/>
    <property type="match status" value="1"/>
</dbReference>
<keyword evidence="8" id="KW-1185">Reference proteome</keyword>
<dbReference type="RefSeq" id="WP_116069578.1">
    <property type="nucleotide sequence ID" value="NZ_BONB01000036.1"/>
</dbReference>
<accession>A0A3D9ZN26</accession>
<dbReference type="PANTHER" id="PTHR43467:SF1">
    <property type="entry name" value="PRECORRIN-6A SYNTHASE [DEACETYLATING]"/>
    <property type="match status" value="1"/>
</dbReference>
<evidence type="ECO:0000313" key="8">
    <source>
        <dbReference type="Proteomes" id="UP000256913"/>
    </source>
</evidence>
<dbReference type="GO" id="GO:0032259">
    <property type="term" value="P:methylation"/>
    <property type="evidence" value="ECO:0007669"/>
    <property type="project" value="UniProtKB-KW"/>
</dbReference>
<proteinExistence type="predicted"/>
<keyword evidence="2" id="KW-0169">Cobalamin biosynthesis</keyword>
<keyword evidence="4" id="KW-0808">Transferase</keyword>
<keyword evidence="5" id="KW-0949">S-adenosyl-L-methionine</keyword>
<dbReference type="AlphaFoldDB" id="A0A3D9ZN26"/>
<comment type="caution">
    <text evidence="7">The sequence shown here is derived from an EMBL/GenBank/DDBJ whole genome shotgun (WGS) entry which is preliminary data.</text>
</comment>
<protein>
    <submittedName>
        <fullName evidence="7">Precorrin-6A synthase (Deacetylating)</fullName>
    </submittedName>
</protein>
<dbReference type="OrthoDB" id="9787471at2"/>
<name>A0A3D9ZN26_9ACTN</name>
<evidence type="ECO:0000259" key="6">
    <source>
        <dbReference type="Pfam" id="PF00590"/>
    </source>
</evidence>
<dbReference type="InterPro" id="IPR000878">
    <property type="entry name" value="4pyrrol_Mease"/>
</dbReference>
<dbReference type="SUPFAM" id="SSF53790">
    <property type="entry name" value="Tetrapyrrole methylase"/>
    <property type="match status" value="1"/>
</dbReference>
<sequence length="248" mass="27857">MRHLLVIGIGAGDPDQLTIEAVKALGRLDLAILVEKGDEKRELTDLRRHMLREYAPRARVVTVSDPERDRTARAYPNAVDQWRRQRGEAFRDLIRDELRENQIGGFLVWGDPALFDSTIGSLEEIDGVDFSYAVIPGISSVSALAARHRIGLNRVGRAVQITTGRRLAAHGIPDGVDDLVVMLDARNAYQQIDDDVDIYWGAYLGTPDEILVRGKLTDTKDDIDGVRAAARTRKGWIMDTYLLRRRDQ</sequence>
<dbReference type="Gene3D" id="3.30.950.10">
    <property type="entry name" value="Methyltransferase, Cobalt-precorrin-4 Transmethylase, Domain 2"/>
    <property type="match status" value="1"/>
</dbReference>
<dbReference type="EMBL" id="QUMQ01000001">
    <property type="protein sequence ID" value="REF98269.1"/>
    <property type="molecule type" value="Genomic_DNA"/>
</dbReference>
<evidence type="ECO:0000256" key="5">
    <source>
        <dbReference type="ARBA" id="ARBA00022691"/>
    </source>
</evidence>